<sequence>ELVIVEKAVSFHSAFNATPDCIRGFPIVAVCPRW</sequence>
<reference evidence="1" key="1">
    <citation type="journal article" date="2014" name="Front. Microbiol.">
        <title>High frequency of phylogenetically diverse reductive dehalogenase-homologous genes in deep subseafloor sedimentary metagenomes.</title>
        <authorList>
            <person name="Kawai M."/>
            <person name="Futagami T."/>
            <person name="Toyoda A."/>
            <person name="Takaki Y."/>
            <person name="Nishi S."/>
            <person name="Hori S."/>
            <person name="Arai W."/>
            <person name="Tsubouchi T."/>
            <person name="Morono Y."/>
            <person name="Uchiyama I."/>
            <person name="Ito T."/>
            <person name="Fujiyama A."/>
            <person name="Inagaki F."/>
            <person name="Takami H."/>
        </authorList>
    </citation>
    <scope>NUCLEOTIDE SEQUENCE</scope>
    <source>
        <strain evidence="1">Expedition CK06-06</strain>
    </source>
</reference>
<gene>
    <name evidence="2" type="ORF">S12H4_33275</name>
    <name evidence="1" type="ORF">S12H4_34169</name>
</gene>
<evidence type="ECO:0000313" key="2">
    <source>
        <dbReference type="EMBL" id="GAI97164.1"/>
    </source>
</evidence>
<accession>X1S8D0</accession>
<organism evidence="1">
    <name type="scientific">marine sediment metagenome</name>
    <dbReference type="NCBI Taxonomy" id="412755"/>
    <lineage>
        <taxon>unclassified sequences</taxon>
        <taxon>metagenomes</taxon>
        <taxon>ecological metagenomes</taxon>
    </lineage>
</organism>
<dbReference type="AlphaFoldDB" id="X1S8D0"/>
<evidence type="ECO:0000313" key="1">
    <source>
        <dbReference type="EMBL" id="GAI89208.1"/>
    </source>
</evidence>
<name>X1S8D0_9ZZZZ</name>
<protein>
    <submittedName>
        <fullName evidence="1">Uncharacterized protein</fullName>
    </submittedName>
</protein>
<comment type="caution">
    <text evidence="1">The sequence shown here is derived from an EMBL/GenBank/DDBJ whole genome shotgun (WGS) entry which is preliminary data.</text>
</comment>
<dbReference type="EMBL" id="BARW01019598">
    <property type="protein sequence ID" value="GAI97164.1"/>
    <property type="molecule type" value="Genomic_DNA"/>
</dbReference>
<dbReference type="EMBL" id="BARW01020194">
    <property type="protein sequence ID" value="GAI89208.1"/>
    <property type="molecule type" value="Genomic_DNA"/>
</dbReference>
<proteinExistence type="predicted"/>
<feature type="non-terminal residue" evidence="1">
    <location>
        <position position="1"/>
    </location>
</feature>